<dbReference type="EMBL" id="JACAZF010000006">
    <property type="protein sequence ID" value="KAF7301097.1"/>
    <property type="molecule type" value="Genomic_DNA"/>
</dbReference>
<evidence type="ECO:0008006" key="3">
    <source>
        <dbReference type="Google" id="ProtNLM"/>
    </source>
</evidence>
<dbReference type="AlphaFoldDB" id="A0A8H6W130"/>
<keyword evidence="2" id="KW-1185">Reference proteome</keyword>
<organism evidence="1 2">
    <name type="scientific">Mycena indigotica</name>
    <dbReference type="NCBI Taxonomy" id="2126181"/>
    <lineage>
        <taxon>Eukaryota</taxon>
        <taxon>Fungi</taxon>
        <taxon>Dikarya</taxon>
        <taxon>Basidiomycota</taxon>
        <taxon>Agaricomycotina</taxon>
        <taxon>Agaricomycetes</taxon>
        <taxon>Agaricomycetidae</taxon>
        <taxon>Agaricales</taxon>
        <taxon>Marasmiineae</taxon>
        <taxon>Mycenaceae</taxon>
        <taxon>Mycena</taxon>
    </lineage>
</organism>
<dbReference type="Proteomes" id="UP000636479">
    <property type="component" value="Unassembled WGS sequence"/>
</dbReference>
<gene>
    <name evidence="1" type="ORF">MIND_00673700</name>
</gene>
<comment type="caution">
    <text evidence="1">The sequence shown here is derived from an EMBL/GenBank/DDBJ whole genome shotgun (WGS) entry which is preliminary data.</text>
</comment>
<evidence type="ECO:0000313" key="2">
    <source>
        <dbReference type="Proteomes" id="UP000636479"/>
    </source>
</evidence>
<reference evidence="1" key="1">
    <citation type="submission" date="2020-05" db="EMBL/GenBank/DDBJ databases">
        <title>Mycena genomes resolve the evolution of fungal bioluminescence.</title>
        <authorList>
            <person name="Tsai I.J."/>
        </authorList>
    </citation>
    <scope>NUCLEOTIDE SEQUENCE</scope>
    <source>
        <strain evidence="1">171206Taipei</strain>
    </source>
</reference>
<protein>
    <recommendedName>
        <fullName evidence="3">F-box domain-containing protein</fullName>
    </recommendedName>
</protein>
<dbReference type="Gene3D" id="3.80.10.10">
    <property type="entry name" value="Ribonuclease Inhibitor"/>
    <property type="match status" value="1"/>
</dbReference>
<dbReference type="InterPro" id="IPR032675">
    <property type="entry name" value="LRR_dom_sf"/>
</dbReference>
<accession>A0A8H6W130</accession>
<proteinExistence type="predicted"/>
<sequence length="520" mass="59004">MHWPNSRIFYDILTQSASPGFEIHARALLEEAEHQLSLTNAQPDPLGHGHGQTHQQLVARIAALKYALSPVRRLPADILLEIFQRVVPLNNSPRFPYWFSSPNTHFDCVLRLGSVCSYWRQLIITAPRLWPTSMSLNGYKPSSYVDITRRLLQHSNPHPVDITIVGCALRLSASLQSHVTFTAISMAHRWRRISVECDIVPFLKAVPSSGPLYHLTEIDLKGLRWNENDKPSAFFLNAPLLTHVKLETSHPVKLLLPWSQLTKLELETVVGSSGFLTILEQCISMADLGLEDIICEEVGVSYASLQQPDMSLLDIVSLPHLRDLKVNMFDYGTFEPFFCHFRFPSLRKVVIQAMAGMGPDFDVSFLSFLQRCFALEHLEIFGCDLNSTLLGEILLCIPSLTYLNLHCCFYGVDDTFFERLTYRATDLNPPAPCLQRLRLESVGPGDHFSEDVILAMVRSRWWTKDTFQALPFPPHVARWQYIHISADDSGLKAPLSDEFKTIVAEFRAEGLTCEVFRARQ</sequence>
<dbReference type="Gene3D" id="1.20.1280.50">
    <property type="match status" value="1"/>
</dbReference>
<name>A0A8H6W130_9AGAR</name>
<dbReference type="SUPFAM" id="SSF52047">
    <property type="entry name" value="RNI-like"/>
    <property type="match status" value="1"/>
</dbReference>
<evidence type="ECO:0000313" key="1">
    <source>
        <dbReference type="EMBL" id="KAF7301097.1"/>
    </source>
</evidence>
<dbReference type="RefSeq" id="XP_037219097.1">
    <property type="nucleotide sequence ID" value="XM_037363453.1"/>
</dbReference>
<dbReference type="OrthoDB" id="3005190at2759"/>
<dbReference type="GeneID" id="59345969"/>